<dbReference type="FunFam" id="3.40.50.620:FF:000401">
    <property type="entry name" value="Isoleucyl-tRNA synthetase (Mitochondrial)"/>
    <property type="match status" value="1"/>
</dbReference>
<dbReference type="GO" id="GO:0000049">
    <property type="term" value="F:tRNA binding"/>
    <property type="evidence" value="ECO:0007669"/>
    <property type="project" value="InterPro"/>
</dbReference>
<dbReference type="SUPFAM" id="SSF50677">
    <property type="entry name" value="ValRS/IleRS/LeuRS editing domain"/>
    <property type="match status" value="1"/>
</dbReference>
<dbReference type="InterPro" id="IPR050081">
    <property type="entry name" value="Ile-tRNA_ligase"/>
</dbReference>
<dbReference type="EC" id="6.1.1.5" evidence="2"/>
<feature type="chain" id="PRO_5040383196" description="isoleucine--tRNA ligase" evidence="9">
    <location>
        <begin position="20"/>
        <end position="1036"/>
    </location>
</feature>
<dbReference type="SUPFAM" id="SSF47323">
    <property type="entry name" value="Anticodon-binding domain of a subclass of class I aminoacyl-tRNA synthetases"/>
    <property type="match status" value="1"/>
</dbReference>
<keyword evidence="7" id="KW-0030">Aminoacyl-tRNA synthetase</keyword>
<dbReference type="Pfam" id="PF00133">
    <property type="entry name" value="tRNA-synt_1"/>
    <property type="match status" value="1"/>
</dbReference>
<evidence type="ECO:0000256" key="1">
    <source>
        <dbReference type="ARBA" id="ARBA00005594"/>
    </source>
</evidence>
<dbReference type="CDD" id="cd07960">
    <property type="entry name" value="Anticodon_Ia_Ile_BEm"/>
    <property type="match status" value="1"/>
</dbReference>
<dbReference type="EMBL" id="CANHGI010000001">
    <property type="protein sequence ID" value="CAI5439217.1"/>
    <property type="molecule type" value="Genomic_DNA"/>
</dbReference>
<sequence>MQLMIIVLLIDIMILNTIGKIGQVIEVTVPPEVLTSGLSAERVEYSTKPLLGTSHTPGIDLFIRRLVIAYTRRNKCKDLLFTLGVDHDAGIPNELIAAALVAFGEEAPVLPNIFLPTAPNFSNHIKSTERALNDQNLSISGGLDSLYTWQAGEVDRPVFEILDGPPYANGEAHTGHAINKVLKDFVVKSRVGLGYRVIFRPGWDCHGLPIELKIAKSTTSSGPPKWPLEIRESARQIADESIGKQMNAFKRWGISADWKDPYITKSEEYIGKQLRCFGVMVEKGMVQRRFKPVYWSPSSNTALAESELEYNEKHQSTAAYFRFKMINLSENDVNWASGLRPKPKPAQFYALTWTTTPWTLPLNNAICVSKKIEYCVIEFEDEQNNPTSNFYICAKNLIPQNFDKNRKFRILGEISAENLIGRKYVNCWYNELAMPIYEGEHVLDNIGTGLVHTSYAHGFQDYEIALSQNEKVESFVDSQGCYTRQMGHQLSGQPVLGQGQKLVLEILGHDVVHVSKYTHSYPYDWRTKKPVIIRASQQWFIDLENVGKQAEEALENTENVRIFAGETDLRAGLKSLVSSRKNWCISRQRVWGTPIPALINRETEEAWITKELVEYVAKMVEKEGVDWWWKVDVETICEAMKMEKGLYSKNQDIMDVWLDSGLAWAAARKDPDVQKSRVDLVLEGVDQFRGWFQSLLLTSIAIKNQIPYENVIVHGFCIDEKNQKMSKSIGNVVDPMVLTDGSLKQKAIGADGLRFWVALGGSENAGESKIGQKVVEDVDKKIIALRNGFRFMIGGSFGYTKNLWKPEKPSDLRILDQDILYNLSIFGEKALKNYENFKFRTVANDLIQFMARNFSANYVKYVRDRLYCDKIGSPAHLSAQFTLHTMAHDLSHLISPILPHLSSEVLRELPDSENLILRQKINDVLYNFQEVSNDLPLIYEVRNRLEIQAGPKIDTSKKAVLISVEKSNDFEVLNEILRKNELCELLNVSQVRLTSDEDLEHSVDIQIQESDLKYCERCRKHQRDPMDSLCIRCAQA</sequence>
<dbReference type="Proteomes" id="UP001152747">
    <property type="component" value="Unassembled WGS sequence"/>
</dbReference>
<reference evidence="12" key="1">
    <citation type="submission" date="2022-11" db="EMBL/GenBank/DDBJ databases">
        <authorList>
            <person name="Kikuchi T."/>
        </authorList>
    </citation>
    <scope>NUCLEOTIDE SEQUENCE</scope>
    <source>
        <strain evidence="12">PS1010</strain>
    </source>
</reference>
<gene>
    <name evidence="12" type="ORF">CAMP_LOCUS1854</name>
</gene>
<dbReference type="AlphaFoldDB" id="A0A9P1I6J9"/>
<dbReference type="NCBIfam" id="TIGR00392">
    <property type="entry name" value="ileS"/>
    <property type="match status" value="1"/>
</dbReference>
<evidence type="ECO:0000313" key="12">
    <source>
        <dbReference type="EMBL" id="CAI5439217.1"/>
    </source>
</evidence>
<dbReference type="OrthoDB" id="10264412at2759"/>
<dbReference type="Gene3D" id="3.40.50.620">
    <property type="entry name" value="HUPs"/>
    <property type="match status" value="2"/>
</dbReference>
<dbReference type="InterPro" id="IPR009008">
    <property type="entry name" value="Val/Leu/Ile-tRNA-synth_edit"/>
</dbReference>
<dbReference type="GO" id="GO:0005739">
    <property type="term" value="C:mitochondrion"/>
    <property type="evidence" value="ECO:0007669"/>
    <property type="project" value="TreeGrafter"/>
</dbReference>
<proteinExistence type="inferred from homology"/>
<keyword evidence="9" id="KW-0732">Signal</keyword>
<organism evidence="12 13">
    <name type="scientific">Caenorhabditis angaria</name>
    <dbReference type="NCBI Taxonomy" id="860376"/>
    <lineage>
        <taxon>Eukaryota</taxon>
        <taxon>Metazoa</taxon>
        <taxon>Ecdysozoa</taxon>
        <taxon>Nematoda</taxon>
        <taxon>Chromadorea</taxon>
        <taxon>Rhabditida</taxon>
        <taxon>Rhabditina</taxon>
        <taxon>Rhabditomorpha</taxon>
        <taxon>Rhabditoidea</taxon>
        <taxon>Rhabditidae</taxon>
        <taxon>Peloderinae</taxon>
        <taxon>Caenorhabditis</taxon>
    </lineage>
</organism>
<feature type="signal peptide" evidence="9">
    <location>
        <begin position="1"/>
        <end position="19"/>
    </location>
</feature>
<comment type="caution">
    <text evidence="12">The sequence shown here is derived from an EMBL/GenBank/DDBJ whole genome shotgun (WGS) entry which is preliminary data.</text>
</comment>
<evidence type="ECO:0000313" key="13">
    <source>
        <dbReference type="Proteomes" id="UP001152747"/>
    </source>
</evidence>
<keyword evidence="5" id="KW-0067">ATP-binding</keyword>
<dbReference type="PANTHER" id="PTHR42765:SF1">
    <property type="entry name" value="ISOLEUCINE--TRNA LIGASE, MITOCHONDRIAL"/>
    <property type="match status" value="1"/>
</dbReference>
<dbReference type="SUPFAM" id="SSF52374">
    <property type="entry name" value="Nucleotidylyl transferase"/>
    <property type="match status" value="1"/>
</dbReference>
<dbReference type="InterPro" id="IPR014729">
    <property type="entry name" value="Rossmann-like_a/b/a_fold"/>
</dbReference>
<comment type="similarity">
    <text evidence="1">Belongs to the class-I aminoacyl-tRNA synthetase family.</text>
</comment>
<dbReference type="GO" id="GO:0005524">
    <property type="term" value="F:ATP binding"/>
    <property type="evidence" value="ECO:0007669"/>
    <property type="project" value="UniProtKB-KW"/>
</dbReference>
<keyword evidence="6" id="KW-0648">Protein biosynthesis</keyword>
<evidence type="ECO:0000256" key="3">
    <source>
        <dbReference type="ARBA" id="ARBA00022598"/>
    </source>
</evidence>
<dbReference type="Gene3D" id="1.10.730.20">
    <property type="match status" value="1"/>
</dbReference>
<dbReference type="PRINTS" id="PR00984">
    <property type="entry name" value="TRNASYNTHILE"/>
</dbReference>
<evidence type="ECO:0000259" key="11">
    <source>
        <dbReference type="Pfam" id="PF08264"/>
    </source>
</evidence>
<dbReference type="GO" id="GO:0002161">
    <property type="term" value="F:aminoacyl-tRNA deacylase activity"/>
    <property type="evidence" value="ECO:0007669"/>
    <property type="project" value="InterPro"/>
</dbReference>
<dbReference type="InterPro" id="IPR013155">
    <property type="entry name" value="M/V/L/I-tRNA-synth_anticd-bd"/>
</dbReference>
<keyword evidence="4" id="KW-0547">Nucleotide-binding</keyword>
<keyword evidence="3" id="KW-0436">Ligase</keyword>
<dbReference type="InterPro" id="IPR009080">
    <property type="entry name" value="tRNAsynth_Ia_anticodon-bd"/>
</dbReference>
<evidence type="ECO:0000256" key="5">
    <source>
        <dbReference type="ARBA" id="ARBA00022840"/>
    </source>
</evidence>
<dbReference type="PANTHER" id="PTHR42765">
    <property type="entry name" value="SOLEUCYL-TRNA SYNTHETASE"/>
    <property type="match status" value="1"/>
</dbReference>
<evidence type="ECO:0000256" key="7">
    <source>
        <dbReference type="ARBA" id="ARBA00023146"/>
    </source>
</evidence>
<dbReference type="InterPro" id="IPR002300">
    <property type="entry name" value="aa-tRNA-synth_Ia"/>
</dbReference>
<evidence type="ECO:0000256" key="9">
    <source>
        <dbReference type="SAM" id="SignalP"/>
    </source>
</evidence>
<dbReference type="GO" id="GO:0032543">
    <property type="term" value="P:mitochondrial translation"/>
    <property type="evidence" value="ECO:0007669"/>
    <property type="project" value="TreeGrafter"/>
</dbReference>
<evidence type="ECO:0000256" key="8">
    <source>
        <dbReference type="ARBA" id="ARBA00032665"/>
    </source>
</evidence>
<keyword evidence="13" id="KW-1185">Reference proteome</keyword>
<dbReference type="Pfam" id="PF08264">
    <property type="entry name" value="Anticodon_1"/>
    <property type="match status" value="1"/>
</dbReference>
<accession>A0A9P1I6J9</accession>
<dbReference type="InterPro" id="IPR033708">
    <property type="entry name" value="Anticodon_Ile_BEm"/>
</dbReference>
<evidence type="ECO:0000256" key="4">
    <source>
        <dbReference type="ARBA" id="ARBA00022741"/>
    </source>
</evidence>
<evidence type="ECO:0000259" key="10">
    <source>
        <dbReference type="Pfam" id="PF00133"/>
    </source>
</evidence>
<dbReference type="Gene3D" id="3.90.740.10">
    <property type="entry name" value="Valyl/Leucyl/Isoleucyl-tRNA synthetase, editing domain"/>
    <property type="match status" value="1"/>
</dbReference>
<feature type="domain" description="Methionyl/Valyl/Leucyl/Isoleucyl-tRNA synthetase anticodon-binding" evidence="11">
    <location>
        <begin position="816"/>
        <end position="929"/>
    </location>
</feature>
<evidence type="ECO:0000256" key="6">
    <source>
        <dbReference type="ARBA" id="ARBA00022917"/>
    </source>
</evidence>
<evidence type="ECO:0000256" key="2">
    <source>
        <dbReference type="ARBA" id="ARBA00013165"/>
    </source>
</evidence>
<dbReference type="GO" id="GO:0006428">
    <property type="term" value="P:isoleucyl-tRNA aminoacylation"/>
    <property type="evidence" value="ECO:0007669"/>
    <property type="project" value="InterPro"/>
</dbReference>
<protein>
    <recommendedName>
        <fullName evidence="2">isoleucine--tRNA ligase</fullName>
        <ecNumber evidence="2">6.1.1.5</ecNumber>
    </recommendedName>
    <alternativeName>
        <fullName evidence="8">Isoleucyl-tRNA synthetase</fullName>
    </alternativeName>
</protein>
<dbReference type="InterPro" id="IPR002301">
    <property type="entry name" value="Ile-tRNA-ligase"/>
</dbReference>
<dbReference type="GO" id="GO:0004822">
    <property type="term" value="F:isoleucine-tRNA ligase activity"/>
    <property type="evidence" value="ECO:0007669"/>
    <property type="project" value="UniProtKB-EC"/>
</dbReference>
<feature type="domain" description="Aminoacyl-tRNA synthetase class Ia" evidence="10">
    <location>
        <begin position="155"/>
        <end position="759"/>
    </location>
</feature>
<name>A0A9P1I6J9_9PELO</name>